<name>A0A9P1GMQ3_9DINO</name>
<reference evidence="2 3" key="2">
    <citation type="submission" date="2024-05" db="EMBL/GenBank/DDBJ databases">
        <authorList>
            <person name="Chen Y."/>
            <person name="Shah S."/>
            <person name="Dougan E. K."/>
            <person name="Thang M."/>
            <person name="Chan C."/>
        </authorList>
    </citation>
    <scope>NUCLEOTIDE SEQUENCE [LARGE SCALE GENOMIC DNA]</scope>
</reference>
<protein>
    <submittedName>
        <fullName evidence="1">Uncharacterized protein</fullName>
    </submittedName>
</protein>
<sequence length="431" mass="48031">MDVLFLLPASSRVQHMAGSEEVWRYFCRQRWGPATNLQLFRSAKDCLRDCNGWYPKDVKNGRCLPSFQLRRLQAPDPPALALDVRMNHEDLVLVTEGAESKPARLMVLDPRDGSTKDNLQVSDCNVNCCDISPGLIGIGGDDLKVQLFRRPGSMTYGSSSSSNLTHCGQGSDSGGYIFCESFQCSDPVNDLRLVREDAVVALKTVKSRQPVGLEVIHWDRPDIRSSIVGGSAECGGKFLHALDCFDGCCSLSNLVCTAEHPVTSCFSAMLFDLRRSMPCVMDVPVTETDLGTLLWPLRTGRFPQVYANLLREHGTGTGEIRMVDFRYPSLKLSVHCRLPNPVEDFRCLDGSIYAVCADRDAEVSRLRLHRFNPEVGMTECLCTVVEAHDARGRTFREDLKVFAMSPQGFALAYGHEFTLGHVARPQRWMVQ</sequence>
<evidence type="ECO:0000313" key="2">
    <source>
        <dbReference type="EMBL" id="CAL4804979.1"/>
    </source>
</evidence>
<dbReference type="AlphaFoldDB" id="A0A9P1GMQ3"/>
<dbReference type="EMBL" id="CAMXCT010006649">
    <property type="protein sequence ID" value="CAI4017667.1"/>
    <property type="molecule type" value="Genomic_DNA"/>
</dbReference>
<dbReference type="EMBL" id="CAMXCT020006649">
    <property type="protein sequence ID" value="CAL1171042.1"/>
    <property type="molecule type" value="Genomic_DNA"/>
</dbReference>
<dbReference type="OrthoDB" id="446504at2759"/>
<organism evidence="1">
    <name type="scientific">Cladocopium goreaui</name>
    <dbReference type="NCBI Taxonomy" id="2562237"/>
    <lineage>
        <taxon>Eukaryota</taxon>
        <taxon>Sar</taxon>
        <taxon>Alveolata</taxon>
        <taxon>Dinophyceae</taxon>
        <taxon>Suessiales</taxon>
        <taxon>Symbiodiniaceae</taxon>
        <taxon>Cladocopium</taxon>
    </lineage>
</organism>
<proteinExistence type="predicted"/>
<keyword evidence="3" id="KW-1185">Reference proteome</keyword>
<dbReference type="Proteomes" id="UP001152797">
    <property type="component" value="Unassembled WGS sequence"/>
</dbReference>
<accession>A0A9P1GMQ3</accession>
<reference evidence="1" key="1">
    <citation type="submission" date="2022-10" db="EMBL/GenBank/DDBJ databases">
        <authorList>
            <person name="Chen Y."/>
            <person name="Dougan E. K."/>
            <person name="Chan C."/>
            <person name="Rhodes N."/>
            <person name="Thang M."/>
        </authorList>
    </citation>
    <scope>NUCLEOTIDE SEQUENCE</scope>
</reference>
<comment type="caution">
    <text evidence="1">The sequence shown here is derived from an EMBL/GenBank/DDBJ whole genome shotgun (WGS) entry which is preliminary data.</text>
</comment>
<gene>
    <name evidence="1" type="ORF">C1SCF055_LOCUS42293</name>
</gene>
<evidence type="ECO:0000313" key="3">
    <source>
        <dbReference type="Proteomes" id="UP001152797"/>
    </source>
</evidence>
<dbReference type="EMBL" id="CAMXCT030006649">
    <property type="protein sequence ID" value="CAL4804979.1"/>
    <property type="molecule type" value="Genomic_DNA"/>
</dbReference>
<evidence type="ECO:0000313" key="1">
    <source>
        <dbReference type="EMBL" id="CAI4017667.1"/>
    </source>
</evidence>